<dbReference type="Gene3D" id="1.20.1540.10">
    <property type="entry name" value="Rhomboid-like"/>
    <property type="match status" value="1"/>
</dbReference>
<feature type="transmembrane region" description="Helical" evidence="5">
    <location>
        <begin position="52"/>
        <end position="70"/>
    </location>
</feature>
<dbReference type="Pfam" id="PF01694">
    <property type="entry name" value="Rhomboid"/>
    <property type="match status" value="1"/>
</dbReference>
<dbReference type="EMBL" id="JBIHSN010000002">
    <property type="protein sequence ID" value="MFH0264869.1"/>
    <property type="molecule type" value="Genomic_DNA"/>
</dbReference>
<evidence type="ECO:0000259" key="6">
    <source>
        <dbReference type="Pfam" id="PF01694"/>
    </source>
</evidence>
<accession>A0ABW7ITE9</accession>
<protein>
    <submittedName>
        <fullName evidence="7">Rhombosortase</fullName>
        <ecNumber evidence="7">3.4.21.-</ecNumber>
    </submittedName>
</protein>
<name>A0ABW7ITE9_9VIBR</name>
<feature type="transmembrane region" description="Helical" evidence="5">
    <location>
        <begin position="79"/>
        <end position="95"/>
    </location>
</feature>
<reference evidence="7 8" key="1">
    <citation type="submission" date="2024-10" db="EMBL/GenBank/DDBJ databases">
        <authorList>
            <person name="Yibar A."/>
            <person name="Saticioglu I.B."/>
            <person name="Duman M."/>
            <person name="Ajmi N."/>
            <person name="Gurler F."/>
            <person name="Ay H."/>
            <person name="Onuk E."/>
            <person name="Guler S."/>
            <person name="Romalde J.L."/>
        </authorList>
    </citation>
    <scope>NUCLEOTIDE SEQUENCE [LARGE SCALE GENOMIC DNA]</scope>
    <source>
        <strain evidence="7 8">14-MA-B</strain>
    </source>
</reference>
<evidence type="ECO:0000256" key="5">
    <source>
        <dbReference type="SAM" id="Phobius"/>
    </source>
</evidence>
<evidence type="ECO:0000313" key="7">
    <source>
        <dbReference type="EMBL" id="MFH0264869.1"/>
    </source>
</evidence>
<dbReference type="InterPro" id="IPR050925">
    <property type="entry name" value="Rhomboid_protease_S54"/>
</dbReference>
<comment type="subcellular location">
    <subcellularLocation>
        <location evidence="1">Membrane</location>
        <topology evidence="1">Multi-pass membrane protein</topology>
    </subcellularLocation>
</comment>
<dbReference type="InterPro" id="IPR035952">
    <property type="entry name" value="Rhomboid-like_sf"/>
</dbReference>
<keyword evidence="4 5" id="KW-0472">Membrane</keyword>
<feature type="domain" description="Peptidase S54 rhomboid" evidence="6">
    <location>
        <begin position="38"/>
        <end position="176"/>
    </location>
</feature>
<evidence type="ECO:0000256" key="4">
    <source>
        <dbReference type="ARBA" id="ARBA00023136"/>
    </source>
</evidence>
<evidence type="ECO:0000256" key="3">
    <source>
        <dbReference type="ARBA" id="ARBA00022989"/>
    </source>
</evidence>
<dbReference type="InterPro" id="IPR023826">
    <property type="entry name" value="Rhom-like_SP_proteobac"/>
</dbReference>
<evidence type="ECO:0000256" key="2">
    <source>
        <dbReference type="ARBA" id="ARBA00022692"/>
    </source>
</evidence>
<organism evidence="7 8">
    <name type="scientific">Vibrio rumoiensis</name>
    <dbReference type="NCBI Taxonomy" id="76258"/>
    <lineage>
        <taxon>Bacteria</taxon>
        <taxon>Pseudomonadati</taxon>
        <taxon>Pseudomonadota</taxon>
        <taxon>Gammaproteobacteria</taxon>
        <taxon>Vibrionales</taxon>
        <taxon>Vibrionaceae</taxon>
        <taxon>Vibrio</taxon>
    </lineage>
</organism>
<feature type="transmembrane region" description="Helical" evidence="5">
    <location>
        <begin position="101"/>
        <end position="118"/>
    </location>
</feature>
<dbReference type="Proteomes" id="UP001607151">
    <property type="component" value="Unassembled WGS sequence"/>
</dbReference>
<dbReference type="EC" id="3.4.21.-" evidence="7"/>
<evidence type="ECO:0000256" key="1">
    <source>
        <dbReference type="ARBA" id="ARBA00004141"/>
    </source>
</evidence>
<dbReference type="SUPFAM" id="SSF144091">
    <property type="entry name" value="Rhomboid-like"/>
    <property type="match status" value="1"/>
</dbReference>
<dbReference type="PANTHER" id="PTHR43731">
    <property type="entry name" value="RHOMBOID PROTEASE"/>
    <property type="match status" value="1"/>
</dbReference>
<keyword evidence="2 5" id="KW-0812">Transmembrane</keyword>
<keyword evidence="8" id="KW-1185">Reference proteome</keyword>
<keyword evidence="3 5" id="KW-1133">Transmembrane helix</keyword>
<evidence type="ECO:0000313" key="8">
    <source>
        <dbReference type="Proteomes" id="UP001607151"/>
    </source>
</evidence>
<keyword evidence="7" id="KW-0378">Hydrolase</keyword>
<gene>
    <name evidence="7" type="primary">rrtA</name>
    <name evidence="7" type="ORF">ACGRQ9_05070</name>
</gene>
<dbReference type="RefSeq" id="WP_089140187.1">
    <property type="nucleotide sequence ID" value="NZ_AP018685.1"/>
</dbReference>
<dbReference type="GO" id="GO:0016787">
    <property type="term" value="F:hydrolase activity"/>
    <property type="evidence" value="ECO:0007669"/>
    <property type="project" value="UniProtKB-KW"/>
</dbReference>
<dbReference type="PANTHER" id="PTHR43731:SF16">
    <property type="entry name" value="RHOMBOSORTASE"/>
    <property type="match status" value="1"/>
</dbReference>
<dbReference type="InterPro" id="IPR022764">
    <property type="entry name" value="Peptidase_S54_rhomboid_dom"/>
</dbReference>
<comment type="caution">
    <text evidence="7">The sequence shown here is derived from an EMBL/GenBank/DDBJ whole genome shotgun (WGS) entry which is preliminary data.</text>
</comment>
<proteinExistence type="predicted"/>
<sequence length="190" mass="21158">MGMRVILLLISITALMGLLQLPSLHEWAQWDHNAIIEGQWWRIVTGNLTHTNLYHLGMNVGGLWIISFIFREQISIRQFIVVFTGLCIAVGSLLLLTSMQLYVGLSGVLHGLFGFYAMQEYRLGRKSSLYLLIGLAAKIIWEQCFGSPTGTEALIHAKVAIDAHLFGSVFGVTLSIATDILQTIKTKKEL</sequence>
<dbReference type="NCBIfam" id="TIGR03902">
    <property type="entry name" value="rhom_GG_sort"/>
    <property type="match status" value="1"/>
</dbReference>